<dbReference type="AlphaFoldDB" id="A0A5J5FX37"/>
<comment type="caution">
    <text evidence="2">The sequence shown here is derived from an EMBL/GenBank/DDBJ whole genome shotgun (WGS) entry which is preliminary data.</text>
</comment>
<organism evidence="2 3">
    <name type="scientific">Paenibacillus spiritus</name>
    <dbReference type="NCBI Taxonomy" id="2496557"/>
    <lineage>
        <taxon>Bacteria</taxon>
        <taxon>Bacillati</taxon>
        <taxon>Bacillota</taxon>
        <taxon>Bacilli</taxon>
        <taxon>Bacillales</taxon>
        <taxon>Paenibacillaceae</taxon>
        <taxon>Paenibacillus</taxon>
    </lineage>
</organism>
<feature type="compositionally biased region" description="Basic and acidic residues" evidence="1">
    <location>
        <begin position="1"/>
        <end position="26"/>
    </location>
</feature>
<dbReference type="Pfam" id="PF13215">
    <property type="entry name" value="DUF4023"/>
    <property type="match status" value="1"/>
</dbReference>
<dbReference type="OrthoDB" id="2631586at2"/>
<protein>
    <submittedName>
        <fullName evidence="2">DUF4023 domain-containing protein</fullName>
    </submittedName>
</protein>
<dbReference type="RefSeq" id="WP_150459538.1">
    <property type="nucleotide sequence ID" value="NZ_VYKK01000029.1"/>
</dbReference>
<sequence>MDNTREFVDKLHEQQNKERKNQEHQGKGSPGNRLPNKQHSTNK</sequence>
<dbReference type="Proteomes" id="UP000367750">
    <property type="component" value="Unassembled WGS sequence"/>
</dbReference>
<feature type="region of interest" description="Disordered" evidence="1">
    <location>
        <begin position="1"/>
        <end position="43"/>
    </location>
</feature>
<reference evidence="2 3" key="1">
    <citation type="submission" date="2019-09" db="EMBL/GenBank/DDBJ databases">
        <title>Bacillus ochoae sp. nov., Paenibacillus whitsoniae sp. nov., Paenibacillus spiritus sp. nov. Isolated from the Mars Exploration Rover during spacecraft assembly.</title>
        <authorList>
            <person name="Seuylemezian A."/>
            <person name="Vaishampayan P."/>
        </authorList>
    </citation>
    <scope>NUCLEOTIDE SEQUENCE [LARGE SCALE GENOMIC DNA]</scope>
    <source>
        <strain evidence="2 3">MER_111</strain>
    </source>
</reference>
<accession>A0A5J5FX37</accession>
<dbReference type="InterPro" id="IPR025097">
    <property type="entry name" value="DUF4023"/>
</dbReference>
<proteinExistence type="predicted"/>
<gene>
    <name evidence="2" type="ORF">F4V43_17405</name>
</gene>
<keyword evidence="3" id="KW-1185">Reference proteome</keyword>
<evidence type="ECO:0000313" key="3">
    <source>
        <dbReference type="Proteomes" id="UP000367750"/>
    </source>
</evidence>
<evidence type="ECO:0000256" key="1">
    <source>
        <dbReference type="SAM" id="MobiDB-lite"/>
    </source>
</evidence>
<name>A0A5J5FX37_9BACL</name>
<evidence type="ECO:0000313" key="2">
    <source>
        <dbReference type="EMBL" id="KAA8997539.1"/>
    </source>
</evidence>
<dbReference type="EMBL" id="VYKK01000029">
    <property type="protein sequence ID" value="KAA8997539.1"/>
    <property type="molecule type" value="Genomic_DNA"/>
</dbReference>